<dbReference type="EMBL" id="BARW01006503">
    <property type="protein sequence ID" value="GAI76781.1"/>
    <property type="molecule type" value="Genomic_DNA"/>
</dbReference>
<protein>
    <submittedName>
        <fullName evidence="1">Uncharacterized protein</fullName>
    </submittedName>
</protein>
<comment type="caution">
    <text evidence="1">The sequence shown here is derived from an EMBL/GenBank/DDBJ whole genome shotgun (WGS) entry which is preliminary data.</text>
</comment>
<gene>
    <name evidence="1" type="ORF">S12H4_13659</name>
</gene>
<accession>X1SCD2</accession>
<name>X1SCD2_9ZZZZ</name>
<organism evidence="1">
    <name type="scientific">marine sediment metagenome</name>
    <dbReference type="NCBI Taxonomy" id="412755"/>
    <lineage>
        <taxon>unclassified sequences</taxon>
        <taxon>metagenomes</taxon>
        <taxon>ecological metagenomes</taxon>
    </lineage>
</organism>
<reference evidence="1" key="1">
    <citation type="journal article" date="2014" name="Front. Microbiol.">
        <title>High frequency of phylogenetically diverse reductive dehalogenase-homologous genes in deep subseafloor sedimentary metagenomes.</title>
        <authorList>
            <person name="Kawai M."/>
            <person name="Futagami T."/>
            <person name="Toyoda A."/>
            <person name="Takaki Y."/>
            <person name="Nishi S."/>
            <person name="Hori S."/>
            <person name="Arai W."/>
            <person name="Tsubouchi T."/>
            <person name="Morono Y."/>
            <person name="Uchiyama I."/>
            <person name="Ito T."/>
            <person name="Fujiyama A."/>
            <person name="Inagaki F."/>
            <person name="Takami H."/>
        </authorList>
    </citation>
    <scope>NUCLEOTIDE SEQUENCE</scope>
    <source>
        <strain evidence="1">Expedition CK06-06</strain>
    </source>
</reference>
<sequence length="172" mass="19522">MKKLIVLGIALFFCLFLVGCSWVTTPTVIADNGGMDEYDSQFISLLDKLNTPLKLLNYLSTCHYKEHDGAYTPYEFYIRKEGDCVDFSIFSCYVLHYHDYNVYSVPIFFLNESAGHLLTVFEYKDTDAGWYWGSTLDKYGVIDVSSLFSSVSTALDSIEACVDSYIEFLGDS</sequence>
<dbReference type="PROSITE" id="PS51257">
    <property type="entry name" value="PROKAR_LIPOPROTEIN"/>
    <property type="match status" value="1"/>
</dbReference>
<proteinExistence type="predicted"/>
<evidence type="ECO:0000313" key="1">
    <source>
        <dbReference type="EMBL" id="GAI76781.1"/>
    </source>
</evidence>
<dbReference type="AlphaFoldDB" id="X1SCD2"/>
<dbReference type="Gene3D" id="3.10.620.30">
    <property type="match status" value="1"/>
</dbReference>